<name>A0A8S5RBE2_9VIRU</name>
<dbReference type="EMBL" id="BK059085">
    <property type="protein sequence ID" value="DAE28381.1"/>
    <property type="molecule type" value="Genomic_DNA"/>
</dbReference>
<accession>A0A8S5RBE2</accession>
<sequence>MEQGEGPAIVFNEGTRTVAQKVNEGFQNGIDIFPVLIDVVVDYEEYQRGYLLRGLIRKEL</sequence>
<proteinExistence type="predicted"/>
<reference evidence="1" key="1">
    <citation type="journal article" date="2021" name="Proc. Natl. Acad. Sci. U.S.A.">
        <title>A Catalog of Tens of Thousands of Viruses from Human Metagenomes Reveals Hidden Associations with Chronic Diseases.</title>
        <authorList>
            <person name="Tisza M.J."/>
            <person name="Buck C.B."/>
        </authorList>
    </citation>
    <scope>NUCLEOTIDE SEQUENCE</scope>
    <source>
        <strain evidence="1">CtLl75</strain>
    </source>
</reference>
<protein>
    <submittedName>
        <fullName evidence="1">Uncharacterized protein</fullName>
    </submittedName>
</protein>
<organism evidence="1">
    <name type="scientific">virus sp. ctLl75</name>
    <dbReference type="NCBI Taxonomy" id="2828249"/>
    <lineage>
        <taxon>Viruses</taxon>
    </lineage>
</organism>
<evidence type="ECO:0000313" key="1">
    <source>
        <dbReference type="EMBL" id="DAE28381.1"/>
    </source>
</evidence>